<dbReference type="Gene3D" id="3.20.20.140">
    <property type="entry name" value="Metal-dependent hydrolases"/>
    <property type="match status" value="1"/>
</dbReference>
<dbReference type="Pfam" id="PF07969">
    <property type="entry name" value="Amidohydro_3"/>
    <property type="match status" value="1"/>
</dbReference>
<gene>
    <name evidence="2" type="ORF">PV05_04191</name>
</gene>
<dbReference type="InterPro" id="IPR013108">
    <property type="entry name" value="Amidohydro_3"/>
</dbReference>
<protein>
    <recommendedName>
        <fullName evidence="1">Amidohydrolase 3 domain-containing protein</fullName>
    </recommendedName>
</protein>
<dbReference type="OrthoDB" id="194468at2759"/>
<dbReference type="EMBL" id="KN847319">
    <property type="protein sequence ID" value="KIW55449.1"/>
    <property type="molecule type" value="Genomic_DNA"/>
</dbReference>
<dbReference type="InterPro" id="IPR032466">
    <property type="entry name" value="Metal_Hydrolase"/>
</dbReference>
<dbReference type="GO" id="GO:0016810">
    <property type="term" value="F:hydrolase activity, acting on carbon-nitrogen (but not peptide) bonds"/>
    <property type="evidence" value="ECO:0007669"/>
    <property type="project" value="InterPro"/>
</dbReference>
<dbReference type="PANTHER" id="PTHR22642">
    <property type="entry name" value="IMIDAZOLONEPROPIONASE"/>
    <property type="match status" value="1"/>
</dbReference>
<organism evidence="2 3">
    <name type="scientific">Exophiala xenobiotica</name>
    <dbReference type="NCBI Taxonomy" id="348802"/>
    <lineage>
        <taxon>Eukaryota</taxon>
        <taxon>Fungi</taxon>
        <taxon>Dikarya</taxon>
        <taxon>Ascomycota</taxon>
        <taxon>Pezizomycotina</taxon>
        <taxon>Eurotiomycetes</taxon>
        <taxon>Chaetothyriomycetidae</taxon>
        <taxon>Chaetothyriales</taxon>
        <taxon>Herpotrichiellaceae</taxon>
        <taxon>Exophiala</taxon>
    </lineage>
</organism>
<dbReference type="STRING" id="348802.A0A0D2F6B4"/>
<dbReference type="GeneID" id="25326099"/>
<dbReference type="Proteomes" id="UP000054342">
    <property type="component" value="Unassembled WGS sequence"/>
</dbReference>
<evidence type="ECO:0000313" key="3">
    <source>
        <dbReference type="Proteomes" id="UP000054342"/>
    </source>
</evidence>
<sequence length="532" mass="58262">MTLPISSTTPENSLAYINGRVFTINGDAPWAEAFIVDPSGTFTAVGTTGEIEGKARHDKLAIYDLRGHFVMPGIHDAHVHMLLSGIAMTSQIKLPMEGLNSRNVADELKQGSCLCKYAHVNQDWLIGWTYLVENFDRSSLDKDYPDIPVMIRGGAGHSAFLNTEALKRAGYDIESEQDDQGTRYMRDSQGRLTGEMAEMSMSKVLKKLPQPSLSHIKRVLKDAQHMLHRAGVTSCQEASANSLMLHGLRELDAEGALKVNMYTHIVYAPDWIAEEGTASLHGLIDNAASFKSSHVDTRFVKIILDGVPLDPYYTHAGLTEDGTVDASKLFILNVHEAVQQYDARNITMKIHCTGHGATKLALDAYEAVREVNPNGPRHEIAHCSGVRDNDYKRYKQLNVTAEMSPAFFFVHPVTAASGGLMDWNFPKMLEAGAHVTIGSDWGAGELPDLLPSMANIVESVGNGDRVIGGEKICHMLTLAGAEAVGRDQEFGSIEVGKKANFIAVSKDLSKGEFEGARILTTWFEGEIVYQDS</sequence>
<dbReference type="PANTHER" id="PTHR22642:SF2">
    <property type="entry name" value="PROTEIN LONG AFTER FAR-RED 3"/>
    <property type="match status" value="1"/>
</dbReference>
<feature type="domain" description="Amidohydrolase 3" evidence="1">
    <location>
        <begin position="62"/>
        <end position="529"/>
    </location>
</feature>
<dbReference type="Gene3D" id="3.10.310.70">
    <property type="match status" value="1"/>
</dbReference>
<dbReference type="Gene3D" id="2.30.40.10">
    <property type="entry name" value="Urease, subunit C, domain 1"/>
    <property type="match status" value="1"/>
</dbReference>
<evidence type="ECO:0000313" key="2">
    <source>
        <dbReference type="EMBL" id="KIW55449.1"/>
    </source>
</evidence>
<dbReference type="AlphaFoldDB" id="A0A0D2F6B4"/>
<proteinExistence type="predicted"/>
<keyword evidence="3" id="KW-1185">Reference proteome</keyword>
<name>A0A0D2F6B4_9EURO</name>
<dbReference type="InterPro" id="IPR011059">
    <property type="entry name" value="Metal-dep_hydrolase_composite"/>
</dbReference>
<dbReference type="HOGENOM" id="CLU_009942_6_2_1"/>
<dbReference type="SUPFAM" id="SSF51556">
    <property type="entry name" value="Metallo-dependent hydrolases"/>
    <property type="match status" value="1"/>
</dbReference>
<reference evidence="2 3" key="1">
    <citation type="submission" date="2015-01" db="EMBL/GenBank/DDBJ databases">
        <title>The Genome Sequence of Exophiala xenobiotica CBS118157.</title>
        <authorList>
            <consortium name="The Broad Institute Genomics Platform"/>
            <person name="Cuomo C."/>
            <person name="de Hoog S."/>
            <person name="Gorbushina A."/>
            <person name="Stielow B."/>
            <person name="Teixiera M."/>
            <person name="Abouelleil A."/>
            <person name="Chapman S.B."/>
            <person name="Priest M."/>
            <person name="Young S.K."/>
            <person name="Wortman J."/>
            <person name="Nusbaum C."/>
            <person name="Birren B."/>
        </authorList>
    </citation>
    <scope>NUCLEOTIDE SEQUENCE [LARGE SCALE GENOMIC DNA]</scope>
    <source>
        <strain evidence="2 3">CBS 118157</strain>
    </source>
</reference>
<dbReference type="SUPFAM" id="SSF51338">
    <property type="entry name" value="Composite domain of metallo-dependent hydrolases"/>
    <property type="match status" value="1"/>
</dbReference>
<dbReference type="RefSeq" id="XP_013316033.1">
    <property type="nucleotide sequence ID" value="XM_013460579.1"/>
</dbReference>
<evidence type="ECO:0000259" key="1">
    <source>
        <dbReference type="Pfam" id="PF07969"/>
    </source>
</evidence>
<accession>A0A0D2F6B4</accession>